<feature type="compositionally biased region" description="Low complexity" evidence="5">
    <location>
        <begin position="1175"/>
        <end position="1185"/>
    </location>
</feature>
<feature type="compositionally biased region" description="Polar residues" evidence="5">
    <location>
        <begin position="1571"/>
        <end position="1586"/>
    </location>
</feature>
<dbReference type="InterPro" id="IPR021418">
    <property type="entry name" value="THO_THOC2_C"/>
</dbReference>
<keyword evidence="10" id="KW-1185">Reference proteome</keyword>
<feature type="compositionally biased region" description="Polar residues" evidence="5">
    <location>
        <begin position="2124"/>
        <end position="2138"/>
    </location>
</feature>
<feature type="compositionally biased region" description="Polar residues" evidence="5">
    <location>
        <begin position="1640"/>
        <end position="1669"/>
    </location>
</feature>
<dbReference type="InterPro" id="IPR032302">
    <property type="entry name" value="THOC2_N"/>
</dbReference>
<dbReference type="PANTHER" id="PTHR21597:SF0">
    <property type="entry name" value="THO COMPLEX SUBUNIT 2"/>
    <property type="match status" value="1"/>
</dbReference>
<feature type="compositionally biased region" description="Basic residues" evidence="5">
    <location>
        <begin position="1"/>
        <end position="10"/>
    </location>
</feature>
<evidence type="ECO:0000259" key="6">
    <source>
        <dbReference type="Pfam" id="PF11262"/>
    </source>
</evidence>
<feature type="region of interest" description="Disordered" evidence="5">
    <location>
        <begin position="1163"/>
        <end position="1189"/>
    </location>
</feature>
<feature type="compositionally biased region" description="Basic and acidic residues" evidence="5">
    <location>
        <begin position="1943"/>
        <end position="1966"/>
    </location>
</feature>
<evidence type="ECO:0000256" key="4">
    <source>
        <dbReference type="ARBA" id="ARBA00023242"/>
    </source>
</evidence>
<gene>
    <name evidence="9" type="ORF">K458DRAFT_90841</name>
</gene>
<dbReference type="PANTHER" id="PTHR21597">
    <property type="entry name" value="THO2 PROTEIN"/>
    <property type="match status" value="1"/>
</dbReference>
<dbReference type="InterPro" id="IPR021726">
    <property type="entry name" value="THO_THOC2_N"/>
</dbReference>
<organism evidence="9 10">
    <name type="scientific">Lentithecium fluviatile CBS 122367</name>
    <dbReference type="NCBI Taxonomy" id="1168545"/>
    <lineage>
        <taxon>Eukaryota</taxon>
        <taxon>Fungi</taxon>
        <taxon>Dikarya</taxon>
        <taxon>Ascomycota</taxon>
        <taxon>Pezizomycotina</taxon>
        <taxon>Dothideomycetes</taxon>
        <taxon>Pleosporomycetidae</taxon>
        <taxon>Pleosporales</taxon>
        <taxon>Massarineae</taxon>
        <taxon>Lentitheciaceae</taxon>
        <taxon>Lentithecium</taxon>
    </lineage>
</organism>
<dbReference type="GO" id="GO:0003729">
    <property type="term" value="F:mRNA binding"/>
    <property type="evidence" value="ECO:0007669"/>
    <property type="project" value="TreeGrafter"/>
</dbReference>
<evidence type="ECO:0000313" key="9">
    <source>
        <dbReference type="EMBL" id="KAF2680675.1"/>
    </source>
</evidence>
<feature type="compositionally biased region" description="Low complexity" evidence="5">
    <location>
        <begin position="1552"/>
        <end position="1570"/>
    </location>
</feature>
<dbReference type="Pfam" id="PF16134">
    <property type="entry name" value="THOC2_N"/>
    <property type="match status" value="1"/>
</dbReference>
<feature type="domain" description="THO complex subunitTHOC2 N-terminal" evidence="7">
    <location>
        <begin position="840"/>
        <end position="913"/>
    </location>
</feature>
<reference evidence="9" key="1">
    <citation type="journal article" date="2020" name="Stud. Mycol.">
        <title>101 Dothideomycetes genomes: a test case for predicting lifestyles and emergence of pathogens.</title>
        <authorList>
            <person name="Haridas S."/>
            <person name="Albert R."/>
            <person name="Binder M."/>
            <person name="Bloem J."/>
            <person name="Labutti K."/>
            <person name="Salamov A."/>
            <person name="Andreopoulos B."/>
            <person name="Baker S."/>
            <person name="Barry K."/>
            <person name="Bills G."/>
            <person name="Bluhm B."/>
            <person name="Cannon C."/>
            <person name="Castanera R."/>
            <person name="Culley D."/>
            <person name="Daum C."/>
            <person name="Ezra D."/>
            <person name="Gonzalez J."/>
            <person name="Henrissat B."/>
            <person name="Kuo A."/>
            <person name="Liang C."/>
            <person name="Lipzen A."/>
            <person name="Lutzoni F."/>
            <person name="Magnuson J."/>
            <person name="Mondo S."/>
            <person name="Nolan M."/>
            <person name="Ohm R."/>
            <person name="Pangilinan J."/>
            <person name="Park H.-J."/>
            <person name="Ramirez L."/>
            <person name="Alfaro M."/>
            <person name="Sun H."/>
            <person name="Tritt A."/>
            <person name="Yoshinaga Y."/>
            <person name="Zwiers L.-H."/>
            <person name="Turgeon B."/>
            <person name="Goodwin S."/>
            <person name="Spatafora J."/>
            <person name="Crous P."/>
            <person name="Grigoriev I."/>
        </authorList>
    </citation>
    <scope>NUCLEOTIDE SEQUENCE</scope>
    <source>
        <strain evidence="9">CBS 122367</strain>
    </source>
</reference>
<feature type="compositionally biased region" description="Low complexity" evidence="5">
    <location>
        <begin position="31"/>
        <end position="46"/>
    </location>
</feature>
<evidence type="ECO:0000256" key="2">
    <source>
        <dbReference type="ARBA" id="ARBA00007857"/>
    </source>
</evidence>
<sequence>MAPRDKRKRGDARSYPYDEDHPNRQSPHRPQNLALANAQQQNNSPRGGRRASRNSGRGGHNGPHSPSVAQPSPTAMAPPVNAYQASKPAPSTPSTPAKPDPAPEVPDFNRYLTPKRVADWGEHRKDVADTAITAQRAGDIDAMANIYYEINDACINQYMEPAELGSLARDILSAPCGDDIINPTSLFLDTLSTAAGEAPPYSRIKEMLMASDIDPHKMRCELESEMLIGLQLVRASFPKVGVRKATNALYRQTNYNLLREESEGFSKLMTEYFTTVNTEDPTQEAVCAAYQRVNAFIGAFDLDVGRVLDLTLDVFANLLVKNGKFFVKYLRASSWWPELQGIEGVEWEEPKIQTLPGWALKDAPSFRYSEQEKEDQFRLRERRDLMFWKRVTELGERDGIKAFFELGTRRATRNHREMEKPDLVDVSKSARKTDTQIWAEDWIAKTGTLPPPGNDIAAQLLGFKLQFYASDARDASDVLPENLIYLAALLIKIGFISIMDIYPHLYPADADMPAHREKLTAEKKKQDAARKGKSSNALVMAGALTDETLPAPAVTRLREAESKASSKPDSERSTPAKSDEEMKREKLPEPVDQKVALLRSLFCIGAIPEALFILGRFPWLLEVYSDLHAYIFRLAHHSLHKVYESSRPIPLDKIPSGPKGANALPNPSNYIPRRTLRWAKLDQKDAGDGIDYRFYWEDWMDNVPVCQSVDDVFPLCSSLLGLVGPECGRDILLMTKLARIGKKSVTEDASEANMKRWSDLSTNFLAPALTFTGQNPGVVNEMWELFKRFGTATRYSIYSHWFSLSKPAVMRTAFKDVQDDTRDLLGKLSATNTRHMGRAMAKLAYACPGIVFQQTLRQGQGYINMIDALVECSRYLTTLGYDCLTWTLVNTLVTNDRPTLQGDGMLVKGWLKNTAIFIGKIYRRYSLMDPTPVLRFVQHQLVRPEGEMYMLTVLERLINTMAGIELSGALTEARVLALSAGPGLRAYTLETHLLDHRHQAKITARRLLRCLKESGLVPQILIALAQQVQHYVFREELLDVPDKVVFTNFDHFRSNFVQYLEFLRENLRPDEFDEQVPSVEELMGEYGLEADLAFMICRDSLAVKISSARLKLATPEDAITNDVEMDGVESKHITNGVATPAMNFAEDIGDKHEDVDMKDAAAAEPTKPNGHVLDGSAPASGPPSSRSNPEIDAIAQQLRVAVPEDYTNHSFVSFVVTFWSLSLKDIYPTNGEELKNQYEDAKRYINSKANAPPADGRYRHESVAVRQSKEDVNKLSEEYQDFCKTAELAQSGLREEMLHWFSCSPRAESDSMHNKLIQDCFLPRLRMSLQDAQFASTMLFFMHRTGVPGFRLLKFLDQFFVSGKLTAMISSMSEEEVKCFGRFINDILRELQRWHETEKVFDRVAYGENKQLRGFAMSSDPNSPLMTYGQFLLIHCKWHKALYHTLKNLLQDEEYTKVRNSINILKTVASAFPKVDFMAADVRNIIDKLAKEDDRDDVKVAANSLVYEFKRSAKFWKTEAAFTGLKETPASKSGSAATSGKAPTPHPTDSGTAKLNAAATTSTTKTSETNGLSKASPNPTAKSSTEMHAPDDRKMPAALTTGNSTPRPNGRDTNANNQPPPGPNQSNLAKQAPPRDISRGASSNQPSAPSTSVPNRPETRNASQASIANRLQHALPTRPDAQPPRARQLERPNDRPAEYHTSHARHEGRPSTPSDYGRPERAPDSLRDRDSTRHHRSRSPARETAVTDRRDRIGRDVREYDDRSLRPPPRDARGPPIRGQGYAESPRDPRESREQQRDYRDREHLRERTDPRNDPRADPRGLSHLAHTSALDGRTRMHSSPILANNDPPHRREPPSNTQYGDRSSALPPRPSVTANPAAADRVPINPERAALINDDRARNEPPRHGRDSRRDDADSRRDRLSRPQSPRRDERAPAPAPYSSAEARRDYRDDRPPSHSSSRDRREEPTGPPPTGPRSGREAPTSQVSRDMFQPSQGSQPRRHQTQDPNYGRLNQPAEPIPSGPRNPASDRRDSQARQPASRQPVPAQASTAALAPPTAPAAAQPPGVHPSRLNNISRGPPLQTEGLNAPSGPRSANRVPPTGPASAEQRNVRQDNRNNPMKAINSLLSNNAPAALSPTNEKPDKRSGRERSRSPDRRGEDRPPREKRDRDGGRRDRDKDRDRDRSDRERRDGREGREERDRRGRGDRGDETRERSERSERKRAREATDQPHGDSKRRR</sequence>
<protein>
    <recommendedName>
        <fullName evidence="3">THO complex subunit 2</fullName>
    </recommendedName>
</protein>
<dbReference type="Pfam" id="PF11732">
    <property type="entry name" value="Thoc2"/>
    <property type="match status" value="1"/>
</dbReference>
<feature type="compositionally biased region" description="Basic and acidic residues" evidence="5">
    <location>
        <begin position="1687"/>
        <end position="1709"/>
    </location>
</feature>
<evidence type="ECO:0000256" key="3">
    <source>
        <dbReference type="ARBA" id="ARBA00019596"/>
    </source>
</evidence>
<feature type="compositionally biased region" description="Polar residues" evidence="5">
    <location>
        <begin position="1600"/>
        <end position="1613"/>
    </location>
</feature>
<feature type="region of interest" description="Disordered" evidence="5">
    <location>
        <begin position="1528"/>
        <end position="2237"/>
    </location>
</feature>
<dbReference type="GO" id="GO:0006406">
    <property type="term" value="P:mRNA export from nucleus"/>
    <property type="evidence" value="ECO:0007669"/>
    <property type="project" value="InterPro"/>
</dbReference>
<feature type="compositionally biased region" description="Basic and acidic residues" evidence="5">
    <location>
        <begin position="1785"/>
        <end position="1821"/>
    </location>
</feature>
<feature type="compositionally biased region" description="Low complexity" evidence="5">
    <location>
        <begin position="2042"/>
        <end position="2064"/>
    </location>
</feature>
<evidence type="ECO:0000259" key="7">
    <source>
        <dbReference type="Pfam" id="PF11732"/>
    </source>
</evidence>
<evidence type="ECO:0000256" key="5">
    <source>
        <dbReference type="SAM" id="MobiDB-lite"/>
    </source>
</evidence>
<feature type="compositionally biased region" description="Basic and acidic residues" evidence="5">
    <location>
        <begin position="1894"/>
        <end position="1933"/>
    </location>
</feature>
<feature type="compositionally biased region" description="Basic and acidic residues" evidence="5">
    <location>
        <begin position="1717"/>
        <end position="1731"/>
    </location>
</feature>
<proteinExistence type="inferred from homology"/>
<feature type="compositionally biased region" description="Pro residues" evidence="5">
    <location>
        <begin position="90"/>
        <end position="104"/>
    </location>
</feature>
<dbReference type="GO" id="GO:0006397">
    <property type="term" value="P:mRNA processing"/>
    <property type="evidence" value="ECO:0007669"/>
    <property type="project" value="InterPro"/>
</dbReference>
<evidence type="ECO:0000313" key="10">
    <source>
        <dbReference type="Proteomes" id="UP000799291"/>
    </source>
</evidence>
<dbReference type="OrthoDB" id="29024at2759"/>
<accession>A0A6G1IR93</accession>
<dbReference type="Proteomes" id="UP000799291">
    <property type="component" value="Unassembled WGS sequence"/>
</dbReference>
<dbReference type="GO" id="GO:0000445">
    <property type="term" value="C:THO complex part of transcription export complex"/>
    <property type="evidence" value="ECO:0007669"/>
    <property type="project" value="TreeGrafter"/>
</dbReference>
<feature type="compositionally biased region" description="Basic and acidic residues" evidence="5">
    <location>
        <begin position="1745"/>
        <end position="1773"/>
    </location>
</feature>
<feature type="compositionally biased region" description="Polar residues" evidence="5">
    <location>
        <begin position="1981"/>
        <end position="1997"/>
    </location>
</feature>
<dbReference type="EMBL" id="MU005595">
    <property type="protein sequence ID" value="KAF2680675.1"/>
    <property type="molecule type" value="Genomic_DNA"/>
</dbReference>
<dbReference type="Pfam" id="PF11262">
    <property type="entry name" value="Tho2"/>
    <property type="match status" value="1"/>
</dbReference>
<feature type="compositionally biased region" description="Basic and acidic residues" evidence="5">
    <location>
        <begin position="2139"/>
        <end position="2237"/>
    </location>
</feature>
<feature type="region of interest" description="Disordered" evidence="5">
    <location>
        <begin position="1"/>
        <end position="110"/>
    </location>
</feature>
<feature type="domain" description="THO complex subunitTHOC2 C-terminal" evidence="6">
    <location>
        <begin position="1213"/>
        <end position="1507"/>
    </location>
</feature>
<dbReference type="InterPro" id="IPR040007">
    <property type="entry name" value="Tho2"/>
</dbReference>
<comment type="similarity">
    <text evidence="2">Belongs to the THOC2 family.</text>
</comment>
<feature type="compositionally biased region" description="Low complexity" evidence="5">
    <location>
        <begin position="1528"/>
        <end position="1543"/>
    </location>
</feature>
<evidence type="ECO:0000259" key="8">
    <source>
        <dbReference type="Pfam" id="PF16134"/>
    </source>
</evidence>
<feature type="domain" description="THO complex subunit 2 N-terminal" evidence="8">
    <location>
        <begin position="112"/>
        <end position="838"/>
    </location>
</feature>
<feature type="region of interest" description="Disordered" evidence="5">
    <location>
        <begin position="557"/>
        <end position="588"/>
    </location>
</feature>
<evidence type="ECO:0000256" key="1">
    <source>
        <dbReference type="ARBA" id="ARBA00004123"/>
    </source>
</evidence>
<keyword evidence="4" id="KW-0539">Nucleus</keyword>
<comment type="subcellular location">
    <subcellularLocation>
        <location evidence="1">Nucleus</location>
    </subcellularLocation>
</comment>
<name>A0A6G1IR93_9PLEO</name>